<dbReference type="InterPro" id="IPR013805">
    <property type="entry name" value="GrpE_CC"/>
</dbReference>
<dbReference type="GO" id="GO:0000774">
    <property type="term" value="F:adenyl-nucleotide exchange factor activity"/>
    <property type="evidence" value="ECO:0007669"/>
    <property type="project" value="InterPro"/>
</dbReference>
<dbReference type="GO" id="GO:0051087">
    <property type="term" value="F:protein-folding chaperone binding"/>
    <property type="evidence" value="ECO:0007669"/>
    <property type="project" value="InterPro"/>
</dbReference>
<name>A0A099FHC4_9RHOB</name>
<keyword evidence="9" id="KW-1185">Reference proteome</keyword>
<organism evidence="8 9">
    <name type="scientific">Paracoccus sphaerophysae</name>
    <dbReference type="NCBI Taxonomy" id="690417"/>
    <lineage>
        <taxon>Bacteria</taxon>
        <taxon>Pseudomonadati</taxon>
        <taxon>Pseudomonadota</taxon>
        <taxon>Alphaproteobacteria</taxon>
        <taxon>Rhodobacterales</taxon>
        <taxon>Paracoccaceae</taxon>
        <taxon>Paracoccus</taxon>
    </lineage>
</organism>
<reference evidence="8 9" key="2">
    <citation type="submission" date="2014-10" db="EMBL/GenBank/DDBJ databases">
        <title>Paracoccus sanguinis sp. nov., isolated from clinical specimens of New York State patients.</title>
        <authorList>
            <person name="Mingle L.A."/>
            <person name="Cole J.A."/>
            <person name="Lapierre P."/>
            <person name="Musser K.A."/>
        </authorList>
    </citation>
    <scope>NUCLEOTIDE SEQUENCE [LARGE SCALE GENOMIC DNA]</scope>
    <source>
        <strain evidence="8 9">HAMBI 3106</strain>
    </source>
</reference>
<evidence type="ECO:0000313" key="9">
    <source>
        <dbReference type="Proteomes" id="UP000029917"/>
    </source>
</evidence>
<evidence type="ECO:0000256" key="7">
    <source>
        <dbReference type="SAM" id="Coils"/>
    </source>
</evidence>
<evidence type="ECO:0000256" key="4">
    <source>
        <dbReference type="HAMAP-Rule" id="MF_01151"/>
    </source>
</evidence>
<comment type="caution">
    <text evidence="8">The sequence shown here is derived from an EMBL/GenBank/DDBJ whole genome shotgun (WGS) entry which is preliminary data.</text>
</comment>
<dbReference type="InterPro" id="IPR000740">
    <property type="entry name" value="GrpE"/>
</dbReference>
<keyword evidence="4" id="KW-0963">Cytoplasm</keyword>
<evidence type="ECO:0000256" key="5">
    <source>
        <dbReference type="RuleBase" id="RU000639"/>
    </source>
</evidence>
<dbReference type="CDD" id="cd00446">
    <property type="entry name" value="GrpE"/>
    <property type="match status" value="1"/>
</dbReference>
<comment type="subcellular location">
    <subcellularLocation>
        <location evidence="4">Cytoplasm</location>
    </subcellularLocation>
</comment>
<dbReference type="AlphaFoldDB" id="A0A099FHC4"/>
<dbReference type="GO" id="GO:0042803">
    <property type="term" value="F:protein homodimerization activity"/>
    <property type="evidence" value="ECO:0007669"/>
    <property type="project" value="InterPro"/>
</dbReference>
<sequence>MTDTLNPNALSDLPLDDEILDDPLGIGDDEIAALTAERDDFRDRFMRALADAENARKRAEKDRREAENYGGSRLARDLLPVYDALSRAIDAAGAERAVAPQLIEGVELTLRELQNVFARHGITVISPALGDRFDPQQHEAMFEAPVPGTAAGDIIQVMSNGFMLHDRLLRAAQVGVSSTPGGAA</sequence>
<dbReference type="Gene3D" id="2.30.22.10">
    <property type="entry name" value="Head domain of nucleotide exchange factor GrpE"/>
    <property type="match status" value="1"/>
</dbReference>
<comment type="function">
    <text evidence="4 5">Participates actively in the response to hyperosmotic and heat shock by preventing the aggregation of stress-denatured proteins, in association with DnaK and GrpE. It is the nucleotide exchange factor for DnaK and may function as a thermosensor. Unfolded proteins bind initially to DnaJ; upon interaction with the DnaJ-bound protein, DnaK hydrolyzes its bound ATP, resulting in the formation of a stable complex. GrpE releases ADP from DnaK; ATP binding to DnaK triggers the release of the substrate protein, thus completing the reaction cycle. Several rounds of ATP-dependent interactions between DnaJ, DnaK and GrpE are required for fully efficient folding.</text>
</comment>
<dbReference type="GO" id="GO:0051082">
    <property type="term" value="F:unfolded protein binding"/>
    <property type="evidence" value="ECO:0007669"/>
    <property type="project" value="TreeGrafter"/>
</dbReference>
<keyword evidence="3 4" id="KW-0143">Chaperone</keyword>
<dbReference type="EMBL" id="JRKS01000002">
    <property type="protein sequence ID" value="KGJ09462.1"/>
    <property type="molecule type" value="Genomic_DNA"/>
</dbReference>
<keyword evidence="7" id="KW-0175">Coiled coil</keyword>
<dbReference type="PANTHER" id="PTHR21237">
    <property type="entry name" value="GRPE PROTEIN"/>
    <property type="match status" value="1"/>
</dbReference>
<dbReference type="InterPro" id="IPR009012">
    <property type="entry name" value="GrpE_head"/>
</dbReference>
<dbReference type="RefSeq" id="WP_036716256.1">
    <property type="nucleotide sequence ID" value="NZ_JRKS01000002.1"/>
</dbReference>
<dbReference type="HAMAP" id="MF_01151">
    <property type="entry name" value="GrpE"/>
    <property type="match status" value="1"/>
</dbReference>
<reference evidence="8 9" key="1">
    <citation type="submission" date="2014-09" db="EMBL/GenBank/DDBJ databases">
        <authorList>
            <person name="McGinnis J.M."/>
            <person name="Wolfgang W.J."/>
        </authorList>
    </citation>
    <scope>NUCLEOTIDE SEQUENCE [LARGE SCALE GENOMIC DNA]</scope>
    <source>
        <strain evidence="8 9">HAMBI 3106</strain>
    </source>
</reference>
<dbReference type="GO" id="GO:0005737">
    <property type="term" value="C:cytoplasm"/>
    <property type="evidence" value="ECO:0007669"/>
    <property type="project" value="UniProtKB-SubCell"/>
</dbReference>
<evidence type="ECO:0000256" key="3">
    <source>
        <dbReference type="ARBA" id="ARBA00023186"/>
    </source>
</evidence>
<evidence type="ECO:0000256" key="2">
    <source>
        <dbReference type="ARBA" id="ARBA00023016"/>
    </source>
</evidence>
<proteinExistence type="inferred from homology"/>
<evidence type="ECO:0000313" key="8">
    <source>
        <dbReference type="EMBL" id="KGJ09462.1"/>
    </source>
</evidence>
<evidence type="ECO:0000256" key="1">
    <source>
        <dbReference type="ARBA" id="ARBA00009054"/>
    </source>
</evidence>
<comment type="subunit">
    <text evidence="4">Homodimer.</text>
</comment>
<dbReference type="OrthoDB" id="9789811at2"/>
<dbReference type="PROSITE" id="PS01071">
    <property type="entry name" value="GRPE"/>
    <property type="match status" value="1"/>
</dbReference>
<dbReference type="Gene3D" id="3.90.20.20">
    <property type="match status" value="1"/>
</dbReference>
<dbReference type="PANTHER" id="PTHR21237:SF23">
    <property type="entry name" value="GRPE PROTEIN HOMOLOG, MITOCHONDRIAL"/>
    <property type="match status" value="1"/>
</dbReference>
<protein>
    <recommendedName>
        <fullName evidence="4 5">Protein GrpE</fullName>
    </recommendedName>
    <alternativeName>
        <fullName evidence="4">HSP-70 cofactor</fullName>
    </alternativeName>
</protein>
<dbReference type="Pfam" id="PF01025">
    <property type="entry name" value="GrpE"/>
    <property type="match status" value="1"/>
</dbReference>
<evidence type="ECO:0000256" key="6">
    <source>
        <dbReference type="RuleBase" id="RU004478"/>
    </source>
</evidence>
<keyword evidence="2 4" id="KW-0346">Stress response</keyword>
<gene>
    <name evidence="4" type="primary">grpE</name>
    <name evidence="8" type="ORF">IC63_01485</name>
</gene>
<accession>A0A099FHC4</accession>
<comment type="similarity">
    <text evidence="1 4 6">Belongs to the GrpE family.</text>
</comment>
<dbReference type="Proteomes" id="UP000029917">
    <property type="component" value="Unassembled WGS sequence"/>
</dbReference>
<feature type="coiled-coil region" evidence="7">
    <location>
        <begin position="42"/>
        <end position="69"/>
    </location>
</feature>
<dbReference type="SUPFAM" id="SSF51064">
    <property type="entry name" value="Head domain of nucleotide exchange factor GrpE"/>
    <property type="match status" value="1"/>
</dbReference>
<dbReference type="PRINTS" id="PR00773">
    <property type="entry name" value="GRPEPROTEIN"/>
</dbReference>
<dbReference type="SUPFAM" id="SSF58014">
    <property type="entry name" value="Coiled-coil domain of nucleotide exchange factor GrpE"/>
    <property type="match status" value="1"/>
</dbReference>
<dbReference type="STRING" id="690417.IC63_01485"/>
<dbReference type="GO" id="GO:0006457">
    <property type="term" value="P:protein folding"/>
    <property type="evidence" value="ECO:0007669"/>
    <property type="project" value="InterPro"/>
</dbReference>